<dbReference type="InterPro" id="IPR006073">
    <property type="entry name" value="GTP-bd"/>
</dbReference>
<evidence type="ECO:0000256" key="8">
    <source>
        <dbReference type="ARBA" id="ARBA00022741"/>
    </source>
</evidence>
<dbReference type="EMBL" id="CAEZXG010000008">
    <property type="protein sequence ID" value="CAB4674503.1"/>
    <property type="molecule type" value="Genomic_DNA"/>
</dbReference>
<dbReference type="Pfam" id="PF02224">
    <property type="entry name" value="Cytidylate_kin"/>
    <property type="match status" value="1"/>
</dbReference>
<evidence type="ECO:0000256" key="2">
    <source>
        <dbReference type="ARBA" id="ARBA00009427"/>
    </source>
</evidence>
<evidence type="ECO:0000256" key="4">
    <source>
        <dbReference type="ARBA" id="ARBA00020953"/>
    </source>
</evidence>
<comment type="similarity">
    <text evidence="1">Belongs to the TRAFAC class TrmE-Era-EngA-EngB-Septin-like GTPase superfamily. EngA (Der) GTPase family.</text>
</comment>
<dbReference type="InterPro" id="IPR005225">
    <property type="entry name" value="Small_GTP-bd"/>
</dbReference>
<evidence type="ECO:0000256" key="14">
    <source>
        <dbReference type="ARBA" id="ARBA00048478"/>
    </source>
</evidence>
<keyword evidence="9" id="KW-0418">Kinase</keyword>
<dbReference type="SMART" id="SM00382">
    <property type="entry name" value="AAA"/>
    <property type="match status" value="3"/>
</dbReference>
<dbReference type="Gene3D" id="3.30.300.20">
    <property type="match status" value="1"/>
</dbReference>
<feature type="domain" description="EngA-type G" evidence="15">
    <location>
        <begin position="393"/>
        <end position="566"/>
    </location>
</feature>
<dbReference type="Gene3D" id="3.40.50.300">
    <property type="entry name" value="P-loop containing nucleotide triphosphate hydrolases"/>
    <property type="match status" value="3"/>
</dbReference>
<name>A0A6J6ZS84_9ZZZZ</name>
<keyword evidence="10" id="KW-0067">ATP-binding</keyword>
<proteinExistence type="inferred from homology"/>
<dbReference type="GO" id="GO:0005525">
    <property type="term" value="F:GTP binding"/>
    <property type="evidence" value="ECO:0007669"/>
    <property type="project" value="UniProtKB-KW"/>
</dbReference>
<evidence type="ECO:0000256" key="3">
    <source>
        <dbReference type="ARBA" id="ARBA00012906"/>
    </source>
</evidence>
<keyword evidence="7" id="KW-0677">Repeat</keyword>
<dbReference type="GO" id="GO:0043022">
    <property type="term" value="F:ribosome binding"/>
    <property type="evidence" value="ECO:0007669"/>
    <property type="project" value="TreeGrafter"/>
</dbReference>
<dbReference type="Pfam" id="PF01926">
    <property type="entry name" value="MMR_HSR1"/>
    <property type="match status" value="2"/>
</dbReference>
<dbReference type="EMBL" id="CAFABF010000007">
    <property type="protein sequence ID" value="CAB4821297.1"/>
    <property type="molecule type" value="Genomic_DNA"/>
</dbReference>
<dbReference type="FunFam" id="3.40.50.300:FF:000057">
    <property type="entry name" value="GTPase Der"/>
    <property type="match status" value="1"/>
</dbReference>
<dbReference type="EC" id="2.7.4.25" evidence="3"/>
<evidence type="ECO:0000256" key="6">
    <source>
        <dbReference type="ARBA" id="ARBA00022679"/>
    </source>
</evidence>
<dbReference type="NCBIfam" id="TIGR00231">
    <property type="entry name" value="small_GTP"/>
    <property type="match status" value="2"/>
</dbReference>
<gene>
    <name evidence="16" type="ORF">UFOPK2359_00236</name>
    <name evidence="17" type="ORF">UFOPK3167_00302</name>
</gene>
<sequence length="651" mass="71816">MGIVVAIDGPSGAGKSSTSRAIAVRAGWNYLDTGALYRAITWIALENKVETPEEILKLLKSQPIRFVSDPHDPQVFAGDTQITHAIRGNSVTESVSLISAFPSIRAELLTIQRTIIDRAEKGIVVEGRDIGTVVVPDAALKIYLTADLEARASRRENELDDKSIDVKSSLENRDSIDSNRTVSPLALAHDAVEIDSTYLDLDETIERIWELLRERSLLGLPIVAILGRPNVGKSTLINRFIGRREAIVEDTPGVTRDRIQYECEWGGRRFIVMDTGGWEAKPDGISIQVSAGAEIAMQEADVLAFVVDAQVGALDEDDILVQRLRKAKKPLILIGNKVDGEREESEAHELWSLGLGEPYFVSALHGRGSGDLLDHIVSELPEVGGAQTQDGYRKVALIGRPNVGKSSLLNALAGENRSIVDDVAGTTRDPVDELIEFGGSIWRFIDTAGLKKRANQASGTDYYASLRTQSALERCEIAVVVLDASEPITEQDLRVITMVEEAGKAMVIVMNKWDLVDEDRRDQLDREIDRHLDQVEWAQRVNVAAKTGWHRDRLAPALRTSLASWEKRVPTAKLNSFLGALIGATPPPVRGGKQPKIYYATQAGIAPPKFVVFSSGWIEASYRRFIERRLREEFSFPGTPVQVAIRVKERD</sequence>
<dbReference type="PANTHER" id="PTHR43834">
    <property type="entry name" value="GTPASE DER"/>
    <property type="match status" value="1"/>
</dbReference>
<reference evidence="17" key="1">
    <citation type="submission" date="2020-05" db="EMBL/GenBank/DDBJ databases">
        <authorList>
            <person name="Chiriac C."/>
            <person name="Salcher M."/>
            <person name="Ghai R."/>
            <person name="Kavagutti S V."/>
        </authorList>
    </citation>
    <scope>NUCLEOTIDE SEQUENCE</scope>
</reference>
<evidence type="ECO:0000256" key="9">
    <source>
        <dbReference type="ARBA" id="ARBA00022777"/>
    </source>
</evidence>
<dbReference type="NCBIfam" id="NF002828">
    <property type="entry name" value="PRK03003.1"/>
    <property type="match status" value="1"/>
</dbReference>
<keyword evidence="5" id="KW-0690">Ribosome biogenesis</keyword>
<dbReference type="SUPFAM" id="SSF52540">
    <property type="entry name" value="P-loop containing nucleoside triphosphate hydrolases"/>
    <property type="match status" value="3"/>
</dbReference>
<evidence type="ECO:0000256" key="5">
    <source>
        <dbReference type="ARBA" id="ARBA00022517"/>
    </source>
</evidence>
<dbReference type="InterPro" id="IPR015946">
    <property type="entry name" value="KH_dom-like_a/b"/>
</dbReference>
<dbReference type="CDD" id="cd02020">
    <property type="entry name" value="CMPK"/>
    <property type="match status" value="1"/>
</dbReference>
<dbReference type="GO" id="GO:0006139">
    <property type="term" value="P:nucleobase-containing compound metabolic process"/>
    <property type="evidence" value="ECO:0007669"/>
    <property type="project" value="InterPro"/>
</dbReference>
<dbReference type="CDD" id="cd01894">
    <property type="entry name" value="EngA1"/>
    <property type="match status" value="1"/>
</dbReference>
<dbReference type="Pfam" id="PF14714">
    <property type="entry name" value="KH_dom-like"/>
    <property type="match status" value="1"/>
</dbReference>
<feature type="domain" description="EngA-type G" evidence="15">
    <location>
        <begin position="221"/>
        <end position="384"/>
    </location>
</feature>
<evidence type="ECO:0000256" key="11">
    <source>
        <dbReference type="ARBA" id="ARBA00023134"/>
    </source>
</evidence>
<evidence type="ECO:0000256" key="10">
    <source>
        <dbReference type="ARBA" id="ARBA00022840"/>
    </source>
</evidence>
<dbReference type="PROSITE" id="PS51712">
    <property type="entry name" value="G_ENGA"/>
    <property type="match status" value="2"/>
</dbReference>
<dbReference type="InterPro" id="IPR032859">
    <property type="entry name" value="KH_dom-like"/>
</dbReference>
<dbReference type="InterPro" id="IPR016484">
    <property type="entry name" value="GTPase_Der"/>
</dbReference>
<evidence type="ECO:0000313" key="16">
    <source>
        <dbReference type="EMBL" id="CAB4674503.1"/>
    </source>
</evidence>
<dbReference type="InterPro" id="IPR031166">
    <property type="entry name" value="G_ENGA"/>
</dbReference>
<dbReference type="PRINTS" id="PR00326">
    <property type="entry name" value="GTP1OBG"/>
</dbReference>
<dbReference type="GO" id="GO:0036431">
    <property type="term" value="F:dCMP kinase activity"/>
    <property type="evidence" value="ECO:0007669"/>
    <property type="project" value="InterPro"/>
</dbReference>
<evidence type="ECO:0000313" key="17">
    <source>
        <dbReference type="EMBL" id="CAB4821297.1"/>
    </source>
</evidence>
<dbReference type="GO" id="GO:0005524">
    <property type="term" value="F:ATP binding"/>
    <property type="evidence" value="ECO:0007669"/>
    <property type="project" value="UniProtKB-KW"/>
</dbReference>
<comment type="similarity">
    <text evidence="2">Belongs to the cytidylate kinase family. Type 1 subfamily.</text>
</comment>
<dbReference type="HAMAP" id="MF_00238">
    <property type="entry name" value="Cytidyl_kinase_type1"/>
    <property type="match status" value="1"/>
</dbReference>
<dbReference type="GO" id="GO:0042254">
    <property type="term" value="P:ribosome biogenesis"/>
    <property type="evidence" value="ECO:0007669"/>
    <property type="project" value="UniProtKB-KW"/>
</dbReference>
<comment type="catalytic activity">
    <reaction evidence="14">
        <text>CMP + ATP = CDP + ADP</text>
        <dbReference type="Rhea" id="RHEA:11600"/>
        <dbReference type="ChEBI" id="CHEBI:30616"/>
        <dbReference type="ChEBI" id="CHEBI:58069"/>
        <dbReference type="ChEBI" id="CHEBI:60377"/>
        <dbReference type="ChEBI" id="CHEBI:456216"/>
        <dbReference type="EC" id="2.7.4.25"/>
    </reaction>
</comment>
<keyword evidence="8" id="KW-0547">Nucleotide-binding</keyword>
<comment type="catalytic activity">
    <reaction evidence="13">
        <text>dCMP + ATP = dCDP + ADP</text>
        <dbReference type="Rhea" id="RHEA:25094"/>
        <dbReference type="ChEBI" id="CHEBI:30616"/>
        <dbReference type="ChEBI" id="CHEBI:57566"/>
        <dbReference type="ChEBI" id="CHEBI:58593"/>
        <dbReference type="ChEBI" id="CHEBI:456216"/>
        <dbReference type="EC" id="2.7.4.25"/>
    </reaction>
</comment>
<protein>
    <recommendedName>
        <fullName evidence="4">GTPase Der</fullName>
        <ecNumber evidence="3">2.7.4.25</ecNumber>
    </recommendedName>
    <alternativeName>
        <fullName evidence="12">GTP-binding protein EngA</fullName>
    </alternativeName>
</protein>
<dbReference type="CDD" id="cd01895">
    <property type="entry name" value="EngA2"/>
    <property type="match status" value="1"/>
</dbReference>
<evidence type="ECO:0000256" key="1">
    <source>
        <dbReference type="ARBA" id="ARBA00008279"/>
    </source>
</evidence>
<accession>A0A6J6ZS84</accession>
<dbReference type="InterPro" id="IPR003136">
    <property type="entry name" value="Cytidylate_kin"/>
</dbReference>
<evidence type="ECO:0000256" key="12">
    <source>
        <dbReference type="ARBA" id="ARBA00032345"/>
    </source>
</evidence>
<dbReference type="FunFam" id="3.30.300.20:FF:000004">
    <property type="entry name" value="GTPase Der"/>
    <property type="match status" value="1"/>
</dbReference>
<evidence type="ECO:0000256" key="13">
    <source>
        <dbReference type="ARBA" id="ARBA00047615"/>
    </source>
</evidence>
<organism evidence="17">
    <name type="scientific">freshwater metagenome</name>
    <dbReference type="NCBI Taxonomy" id="449393"/>
    <lineage>
        <taxon>unclassified sequences</taxon>
        <taxon>metagenomes</taxon>
        <taxon>ecological metagenomes</taxon>
    </lineage>
</organism>
<dbReference type="PANTHER" id="PTHR43834:SF6">
    <property type="entry name" value="GTPASE DER"/>
    <property type="match status" value="1"/>
</dbReference>
<keyword evidence="6" id="KW-0808">Transferase</keyword>
<evidence type="ECO:0000256" key="7">
    <source>
        <dbReference type="ARBA" id="ARBA00022737"/>
    </source>
</evidence>
<dbReference type="NCBIfam" id="TIGR00017">
    <property type="entry name" value="cmk"/>
    <property type="match status" value="1"/>
</dbReference>
<dbReference type="NCBIfam" id="TIGR03594">
    <property type="entry name" value="GTPase_EngA"/>
    <property type="match status" value="1"/>
</dbReference>
<dbReference type="InterPro" id="IPR027417">
    <property type="entry name" value="P-loop_NTPase"/>
</dbReference>
<evidence type="ECO:0000259" key="15">
    <source>
        <dbReference type="PROSITE" id="PS51712"/>
    </source>
</evidence>
<dbReference type="HAMAP" id="MF_00195">
    <property type="entry name" value="GTPase_Der"/>
    <property type="match status" value="1"/>
</dbReference>
<dbReference type="FunFam" id="3.40.50.300:FF:000040">
    <property type="entry name" value="GTPase Der"/>
    <property type="match status" value="1"/>
</dbReference>
<dbReference type="InterPro" id="IPR003593">
    <property type="entry name" value="AAA+_ATPase"/>
</dbReference>
<dbReference type="AlphaFoldDB" id="A0A6J6ZS84"/>
<dbReference type="InterPro" id="IPR011994">
    <property type="entry name" value="Cytidylate_kinase_dom"/>
</dbReference>
<keyword evidence="11" id="KW-0342">GTP-binding</keyword>